<name>A0ABU6QNM7_9FABA</name>
<dbReference type="Proteomes" id="UP001341840">
    <property type="component" value="Unassembled WGS sequence"/>
</dbReference>
<keyword evidence="2" id="KW-1185">Reference proteome</keyword>
<protein>
    <submittedName>
        <fullName evidence="1">Uncharacterized protein</fullName>
    </submittedName>
</protein>
<gene>
    <name evidence="1" type="ORF">PIB30_072468</name>
</gene>
<evidence type="ECO:0000313" key="1">
    <source>
        <dbReference type="EMBL" id="MED6113604.1"/>
    </source>
</evidence>
<reference evidence="1 2" key="1">
    <citation type="journal article" date="2023" name="Plants (Basel)">
        <title>Bridging the Gap: Combining Genomics and Transcriptomics Approaches to Understand Stylosanthes scabra, an Orphan Legume from the Brazilian Caatinga.</title>
        <authorList>
            <person name="Ferreira-Neto J.R.C."/>
            <person name="da Silva M.D."/>
            <person name="Binneck E."/>
            <person name="de Melo N.F."/>
            <person name="da Silva R.H."/>
            <person name="de Melo A.L.T.M."/>
            <person name="Pandolfi V."/>
            <person name="Bustamante F.O."/>
            <person name="Brasileiro-Vidal A.C."/>
            <person name="Benko-Iseppon A.M."/>
        </authorList>
    </citation>
    <scope>NUCLEOTIDE SEQUENCE [LARGE SCALE GENOMIC DNA]</scope>
    <source>
        <tissue evidence="1">Leaves</tissue>
    </source>
</reference>
<sequence length="203" mass="22049">MIDGGPRLCGPSAGLVRMNIGSIKNLGIRCNPSNTSYKSYDARIRNSAIVGHDPDLVRVLPPNAGETEAVPMNDIIIVVLRRTKATVIAGDPSRPLVKTFCQAYGHEVRGIHDPQEHLRDFQPDGLRWGGCATAKVGETWCDIVPQGVKVVNRRRNLQKVGGGVSHDHTTRASYFHCSVSRSTLSTLSINLPLPYTPLISSST</sequence>
<comment type="caution">
    <text evidence="1">The sequence shown here is derived from an EMBL/GenBank/DDBJ whole genome shotgun (WGS) entry which is preliminary data.</text>
</comment>
<evidence type="ECO:0000313" key="2">
    <source>
        <dbReference type="Proteomes" id="UP001341840"/>
    </source>
</evidence>
<organism evidence="1 2">
    <name type="scientific">Stylosanthes scabra</name>
    <dbReference type="NCBI Taxonomy" id="79078"/>
    <lineage>
        <taxon>Eukaryota</taxon>
        <taxon>Viridiplantae</taxon>
        <taxon>Streptophyta</taxon>
        <taxon>Embryophyta</taxon>
        <taxon>Tracheophyta</taxon>
        <taxon>Spermatophyta</taxon>
        <taxon>Magnoliopsida</taxon>
        <taxon>eudicotyledons</taxon>
        <taxon>Gunneridae</taxon>
        <taxon>Pentapetalae</taxon>
        <taxon>rosids</taxon>
        <taxon>fabids</taxon>
        <taxon>Fabales</taxon>
        <taxon>Fabaceae</taxon>
        <taxon>Papilionoideae</taxon>
        <taxon>50 kb inversion clade</taxon>
        <taxon>dalbergioids sensu lato</taxon>
        <taxon>Dalbergieae</taxon>
        <taxon>Pterocarpus clade</taxon>
        <taxon>Stylosanthes</taxon>
    </lineage>
</organism>
<dbReference type="EMBL" id="JASCZI010000859">
    <property type="protein sequence ID" value="MED6113604.1"/>
    <property type="molecule type" value="Genomic_DNA"/>
</dbReference>
<accession>A0ABU6QNM7</accession>
<proteinExistence type="predicted"/>